<proteinExistence type="predicted"/>
<protein>
    <submittedName>
        <fullName evidence="1">Uncharacterized protein</fullName>
    </submittedName>
</protein>
<sequence length="241" mass="26895">MSIDLSGGYDAIERHRLEEAAQRLPALALAGRVTDRLAEVLTGAHIPDPEPPDAMYYRRSAILVMAVLGLRTARACMLVVAHGYWVESHGLKRRLSEAHARLQAIVDDETGQYARQWLEGPPPGEAKAVHKYGDRDTWGLYSWGAHADARSVHSWLSEEHPRARHALRPLPEHHDSLSNALLVELASELRDIARALAVARSRTADEVRLNVAHIETLDPDIDEMIKRFFDPSSGNEHPPEV</sequence>
<reference evidence="1" key="1">
    <citation type="submission" date="2020-02" db="EMBL/GenBank/DDBJ databases">
        <authorList>
            <person name="Meier V. D."/>
        </authorList>
    </citation>
    <scope>NUCLEOTIDE SEQUENCE</scope>
    <source>
        <strain evidence="1">AVDCRST_MAG91</strain>
    </source>
</reference>
<dbReference type="EMBL" id="CADCVX010000677">
    <property type="protein sequence ID" value="CAA9540841.1"/>
    <property type="molecule type" value="Genomic_DNA"/>
</dbReference>
<gene>
    <name evidence="1" type="ORF">AVDCRST_MAG91-3843</name>
</gene>
<organism evidence="1">
    <name type="scientific">uncultured Sphingomonadaceae bacterium</name>
    <dbReference type="NCBI Taxonomy" id="169976"/>
    <lineage>
        <taxon>Bacteria</taxon>
        <taxon>Pseudomonadati</taxon>
        <taxon>Pseudomonadota</taxon>
        <taxon>Alphaproteobacteria</taxon>
        <taxon>Sphingomonadales</taxon>
        <taxon>Sphingomonadaceae</taxon>
        <taxon>environmental samples</taxon>
    </lineage>
</organism>
<dbReference type="AlphaFoldDB" id="A0A6J4U567"/>
<evidence type="ECO:0000313" key="1">
    <source>
        <dbReference type="EMBL" id="CAA9540841.1"/>
    </source>
</evidence>
<name>A0A6J4U567_9SPHN</name>
<accession>A0A6J4U567</accession>